<evidence type="ECO:0000256" key="7">
    <source>
        <dbReference type="SAM" id="SignalP"/>
    </source>
</evidence>
<dbReference type="GO" id="GO:0006508">
    <property type="term" value="P:proteolysis"/>
    <property type="evidence" value="ECO:0007669"/>
    <property type="project" value="UniProtKB-KW"/>
</dbReference>
<keyword evidence="6" id="KW-0325">Glycoprotein</keyword>
<keyword evidence="3" id="KW-0645">Protease</keyword>
<evidence type="ECO:0000256" key="2">
    <source>
        <dbReference type="ARBA" id="ARBA00022645"/>
    </source>
</evidence>
<keyword evidence="4 7" id="KW-0732">Signal</keyword>
<dbReference type="InterPro" id="IPR001563">
    <property type="entry name" value="Peptidase_S10"/>
</dbReference>
<keyword evidence="2" id="KW-0121">Carboxypeptidase</keyword>
<evidence type="ECO:0000256" key="3">
    <source>
        <dbReference type="ARBA" id="ARBA00022670"/>
    </source>
</evidence>
<evidence type="ECO:0000313" key="8">
    <source>
        <dbReference type="EMBL" id="CAH2239218.1"/>
    </source>
</evidence>
<evidence type="ECO:0000256" key="1">
    <source>
        <dbReference type="ARBA" id="ARBA00009431"/>
    </source>
</evidence>
<organism evidence="8 9">
    <name type="scientific">Pararge aegeria aegeria</name>
    <dbReference type="NCBI Taxonomy" id="348720"/>
    <lineage>
        <taxon>Eukaryota</taxon>
        <taxon>Metazoa</taxon>
        <taxon>Ecdysozoa</taxon>
        <taxon>Arthropoda</taxon>
        <taxon>Hexapoda</taxon>
        <taxon>Insecta</taxon>
        <taxon>Pterygota</taxon>
        <taxon>Neoptera</taxon>
        <taxon>Endopterygota</taxon>
        <taxon>Lepidoptera</taxon>
        <taxon>Glossata</taxon>
        <taxon>Ditrysia</taxon>
        <taxon>Papilionoidea</taxon>
        <taxon>Nymphalidae</taxon>
        <taxon>Satyrinae</taxon>
        <taxon>Satyrini</taxon>
        <taxon>Parargina</taxon>
        <taxon>Pararge</taxon>
    </lineage>
</organism>
<dbReference type="EMBL" id="CAKXAJ010025424">
    <property type="protein sequence ID" value="CAH2239218.1"/>
    <property type="molecule type" value="Genomic_DNA"/>
</dbReference>
<dbReference type="PRINTS" id="PR00724">
    <property type="entry name" value="CRBOXYPTASEC"/>
</dbReference>
<comment type="similarity">
    <text evidence="1">Belongs to the peptidase S10 family.</text>
</comment>
<proteinExistence type="inferred from homology"/>
<protein>
    <submittedName>
        <fullName evidence="8">Jg1522 protein</fullName>
    </submittedName>
</protein>
<keyword evidence="5" id="KW-0378">Hydrolase</keyword>
<accession>A0A8S4RLS3</accession>
<feature type="chain" id="PRO_5035845236" evidence="7">
    <location>
        <begin position="21"/>
        <end position="430"/>
    </location>
</feature>
<gene>
    <name evidence="8" type="primary">jg1522</name>
    <name evidence="8" type="ORF">PAEG_LOCUS16043</name>
</gene>
<evidence type="ECO:0000313" key="9">
    <source>
        <dbReference type="Proteomes" id="UP000838756"/>
    </source>
</evidence>
<dbReference type="InterPro" id="IPR029058">
    <property type="entry name" value="AB_hydrolase_fold"/>
</dbReference>
<dbReference type="AlphaFoldDB" id="A0A8S4RLS3"/>
<evidence type="ECO:0000256" key="5">
    <source>
        <dbReference type="ARBA" id="ARBA00022801"/>
    </source>
</evidence>
<name>A0A8S4RLS3_9NEOP</name>
<dbReference type="Proteomes" id="UP000838756">
    <property type="component" value="Unassembled WGS sequence"/>
</dbReference>
<dbReference type="GO" id="GO:0004185">
    <property type="term" value="F:serine-type carboxypeptidase activity"/>
    <property type="evidence" value="ECO:0007669"/>
    <property type="project" value="InterPro"/>
</dbReference>
<dbReference type="PANTHER" id="PTHR11802">
    <property type="entry name" value="SERINE PROTEASE FAMILY S10 SERINE CARBOXYPEPTIDASE"/>
    <property type="match status" value="1"/>
</dbReference>
<reference evidence="8" key="1">
    <citation type="submission" date="2022-03" db="EMBL/GenBank/DDBJ databases">
        <authorList>
            <person name="Lindestad O."/>
        </authorList>
    </citation>
    <scope>NUCLEOTIDE SEQUENCE</scope>
</reference>
<dbReference type="OrthoDB" id="443318at2759"/>
<keyword evidence="9" id="KW-1185">Reference proteome</keyword>
<sequence>MYAILIQIFTILFLFIPHKCEENPYLEALKRKPWESIQKYVVVRPGAFLFYWLYYADGVQYGSDRKPLIIWIQGGPGHAASGIANFAEIGPLTIDMQPRNHTWVNGRNVLLIDHPVESGFSYAVNETLLVKTDKDAAKDLFRTIKEFFNTHKEFRQTPTYIFGQSYGGKLCPRLGYYLHRAIKKNNFKMNFKGIGIGSGWVSPKLSSLAQPQFLYNMGVIDQPTYRKAMKLAKNIAYLIDKTDYAAASKLDNTLFQLLNDEAGMEINFNNINQPTVYGALTDLTEKINRYVKPTLAEVHQSLSWIWTSEEAFQSLKESLLVPSNKFLETLLNNTELKISVYNGNLDVATPLAGATNLVHALKWHGAQEFSSAKRIPIRGYKNGFYKTAGQFSFWTVFGSGHWVPEDNPTAMEQILEYLIEDTNLVHPREI</sequence>
<dbReference type="Pfam" id="PF00450">
    <property type="entry name" value="Peptidase_S10"/>
    <property type="match status" value="1"/>
</dbReference>
<evidence type="ECO:0000256" key="6">
    <source>
        <dbReference type="ARBA" id="ARBA00023180"/>
    </source>
</evidence>
<comment type="caution">
    <text evidence="8">The sequence shown here is derived from an EMBL/GenBank/DDBJ whole genome shotgun (WGS) entry which is preliminary data.</text>
</comment>
<dbReference type="Gene3D" id="3.40.50.1820">
    <property type="entry name" value="alpha/beta hydrolase"/>
    <property type="match status" value="1"/>
</dbReference>
<dbReference type="SUPFAM" id="SSF53474">
    <property type="entry name" value="alpha/beta-Hydrolases"/>
    <property type="match status" value="1"/>
</dbReference>
<dbReference type="PANTHER" id="PTHR11802:SF3">
    <property type="entry name" value="RETINOID-INDUCIBLE SERINE CARBOXYPEPTIDASE"/>
    <property type="match status" value="1"/>
</dbReference>
<feature type="signal peptide" evidence="7">
    <location>
        <begin position="1"/>
        <end position="20"/>
    </location>
</feature>
<evidence type="ECO:0000256" key="4">
    <source>
        <dbReference type="ARBA" id="ARBA00022729"/>
    </source>
</evidence>